<evidence type="ECO:0000313" key="2">
    <source>
        <dbReference type="Proteomes" id="UP000316429"/>
    </source>
</evidence>
<name>A0A504UF36_9HYPH</name>
<organism evidence="1 2">
    <name type="scientific">Rhizobium glycinendophyticum</name>
    <dbReference type="NCBI Taxonomy" id="2589807"/>
    <lineage>
        <taxon>Bacteria</taxon>
        <taxon>Pseudomonadati</taxon>
        <taxon>Pseudomonadota</taxon>
        <taxon>Alphaproteobacteria</taxon>
        <taxon>Hyphomicrobiales</taxon>
        <taxon>Rhizobiaceae</taxon>
        <taxon>Rhizobium/Agrobacterium group</taxon>
        <taxon>Rhizobium</taxon>
    </lineage>
</organism>
<comment type="caution">
    <text evidence="1">The sequence shown here is derived from an EMBL/GenBank/DDBJ whole genome shotgun (WGS) entry which is preliminary data.</text>
</comment>
<gene>
    <name evidence="1" type="ORF">FJQ55_20955</name>
</gene>
<reference evidence="1 2" key="1">
    <citation type="submission" date="2019-06" db="EMBL/GenBank/DDBJ databases">
        <title>Rhizobium sp. CL12 isolated from roots of soybean.</title>
        <authorList>
            <person name="Wang C."/>
        </authorList>
    </citation>
    <scope>NUCLEOTIDE SEQUENCE [LARGE SCALE GENOMIC DNA]</scope>
    <source>
        <strain evidence="1 2">CL12</strain>
    </source>
</reference>
<dbReference type="RefSeq" id="WP_140831653.1">
    <property type="nucleotide sequence ID" value="NZ_VFYP01000005.1"/>
</dbReference>
<dbReference type="AlphaFoldDB" id="A0A504UF36"/>
<dbReference type="EMBL" id="VFYP01000005">
    <property type="protein sequence ID" value="TPP05481.1"/>
    <property type="molecule type" value="Genomic_DNA"/>
</dbReference>
<dbReference type="OrthoDB" id="8403012at2"/>
<dbReference type="Proteomes" id="UP000316429">
    <property type="component" value="Unassembled WGS sequence"/>
</dbReference>
<proteinExistence type="predicted"/>
<evidence type="ECO:0000313" key="1">
    <source>
        <dbReference type="EMBL" id="TPP05481.1"/>
    </source>
</evidence>
<protein>
    <submittedName>
        <fullName evidence="1">Uncharacterized protein</fullName>
    </submittedName>
</protein>
<accession>A0A504UF36</accession>
<keyword evidence="2" id="KW-1185">Reference proteome</keyword>
<sequence>MPIGFNLFSFDFFEAFRRAQADEVSRGDDRTLVVSRTGDDQTGLEDDQRQAADRAFWGLGYFPVL</sequence>